<dbReference type="PANTHER" id="PTHR31544">
    <property type="entry name" value="AIG2-LIKE PROTEIN D"/>
    <property type="match status" value="1"/>
</dbReference>
<dbReference type="Proteomes" id="UP000027920">
    <property type="component" value="Unassembled WGS sequence"/>
</dbReference>
<feature type="domain" description="Gamma-glutamylcyclotransferase AIG2-like" evidence="2">
    <location>
        <begin position="28"/>
        <end position="116"/>
    </location>
</feature>
<proteinExistence type="inferred from homology"/>
<comment type="caution">
    <text evidence="3">The sequence shown here is derived from an EMBL/GenBank/DDBJ whole genome shotgun (WGS) entry which is preliminary data.</text>
</comment>
<evidence type="ECO:0000313" key="4">
    <source>
        <dbReference type="Proteomes" id="UP000027920"/>
    </source>
</evidence>
<organism evidence="3 4">
    <name type="scientific">Exophiala aquamarina CBS 119918</name>
    <dbReference type="NCBI Taxonomy" id="1182545"/>
    <lineage>
        <taxon>Eukaryota</taxon>
        <taxon>Fungi</taxon>
        <taxon>Dikarya</taxon>
        <taxon>Ascomycota</taxon>
        <taxon>Pezizomycotina</taxon>
        <taxon>Eurotiomycetes</taxon>
        <taxon>Chaetothyriomycetidae</taxon>
        <taxon>Chaetothyriales</taxon>
        <taxon>Herpotrichiellaceae</taxon>
        <taxon>Exophiala</taxon>
    </lineage>
</organism>
<dbReference type="HOGENOM" id="CLU_1959720_0_0_1"/>
<evidence type="ECO:0000259" key="2">
    <source>
        <dbReference type="Pfam" id="PF06094"/>
    </source>
</evidence>
<accession>A0A072PT05</accession>
<sequence>MDSALPQYRLHDNQTPLPLQHQYPVWYLFYGTLQDPEILAQHVASDGQPNLIPARIQGGKMKSWRGKYKALVDAPDPMTEVHGSAFLVQDRELEDSLRSYEADNYEVVRCRIISDQGNLPGLTFRSGSSSEDLALD</sequence>
<dbReference type="SUPFAM" id="SSF110857">
    <property type="entry name" value="Gamma-glutamyl cyclotransferase-like"/>
    <property type="match status" value="1"/>
</dbReference>
<keyword evidence="4" id="KW-1185">Reference proteome</keyword>
<dbReference type="AlphaFoldDB" id="A0A072PT05"/>
<comment type="similarity">
    <text evidence="1">Belongs to the gamma-glutamylcyclotransferase family.</text>
</comment>
<dbReference type="RefSeq" id="XP_013261240.1">
    <property type="nucleotide sequence ID" value="XM_013405786.1"/>
</dbReference>
<evidence type="ECO:0000313" key="3">
    <source>
        <dbReference type="EMBL" id="KEF58650.1"/>
    </source>
</evidence>
<reference evidence="3 4" key="1">
    <citation type="submission" date="2013-03" db="EMBL/GenBank/DDBJ databases">
        <title>The Genome Sequence of Exophiala aquamarina CBS 119918.</title>
        <authorList>
            <consortium name="The Broad Institute Genomics Platform"/>
            <person name="Cuomo C."/>
            <person name="de Hoog S."/>
            <person name="Gorbushina A."/>
            <person name="Walker B."/>
            <person name="Young S.K."/>
            <person name="Zeng Q."/>
            <person name="Gargeya S."/>
            <person name="Fitzgerald M."/>
            <person name="Haas B."/>
            <person name="Abouelleil A."/>
            <person name="Allen A.W."/>
            <person name="Alvarado L."/>
            <person name="Arachchi H.M."/>
            <person name="Berlin A.M."/>
            <person name="Chapman S.B."/>
            <person name="Gainer-Dewar J."/>
            <person name="Goldberg J."/>
            <person name="Griggs A."/>
            <person name="Gujja S."/>
            <person name="Hansen M."/>
            <person name="Howarth C."/>
            <person name="Imamovic A."/>
            <person name="Ireland A."/>
            <person name="Larimer J."/>
            <person name="McCowan C."/>
            <person name="Murphy C."/>
            <person name="Pearson M."/>
            <person name="Poon T.W."/>
            <person name="Priest M."/>
            <person name="Roberts A."/>
            <person name="Saif S."/>
            <person name="Shea T."/>
            <person name="Sisk P."/>
            <person name="Sykes S."/>
            <person name="Wortman J."/>
            <person name="Nusbaum C."/>
            <person name="Birren B."/>
        </authorList>
    </citation>
    <scope>NUCLEOTIDE SEQUENCE [LARGE SCALE GENOMIC DNA]</scope>
    <source>
        <strain evidence="3 4">CBS 119918</strain>
    </source>
</reference>
<dbReference type="Pfam" id="PF06094">
    <property type="entry name" value="GGACT"/>
    <property type="match status" value="1"/>
</dbReference>
<evidence type="ECO:0000256" key="1">
    <source>
        <dbReference type="ARBA" id="ARBA00008861"/>
    </source>
</evidence>
<dbReference type="InterPro" id="IPR045038">
    <property type="entry name" value="AIG2-like"/>
</dbReference>
<dbReference type="GeneID" id="25281493"/>
<gene>
    <name evidence="3" type="ORF">A1O9_06576</name>
</gene>
<dbReference type="OrthoDB" id="3262926at2759"/>
<name>A0A072PT05_9EURO</name>
<protein>
    <recommendedName>
        <fullName evidence="2">Gamma-glutamylcyclotransferase AIG2-like domain-containing protein</fullName>
    </recommendedName>
</protein>
<dbReference type="VEuPathDB" id="FungiDB:A1O9_06576"/>
<dbReference type="InterPro" id="IPR036568">
    <property type="entry name" value="GGCT-like_sf"/>
</dbReference>
<dbReference type="PANTHER" id="PTHR31544:SF4">
    <property type="entry name" value="GAMMA-GLUTAMYLCYCLOTRANSFERASE-RELATED"/>
    <property type="match status" value="1"/>
</dbReference>
<dbReference type="EMBL" id="AMGV01000004">
    <property type="protein sequence ID" value="KEF58650.1"/>
    <property type="molecule type" value="Genomic_DNA"/>
</dbReference>
<dbReference type="Gene3D" id="3.10.490.10">
    <property type="entry name" value="Gamma-glutamyl cyclotransferase-like"/>
    <property type="match status" value="1"/>
</dbReference>
<dbReference type="InterPro" id="IPR009288">
    <property type="entry name" value="AIG2-like_dom"/>
</dbReference>